<dbReference type="InterPro" id="IPR014027">
    <property type="entry name" value="UDP-Glc/GDP-Man_DH_C"/>
</dbReference>
<dbReference type="Pfam" id="PF03721">
    <property type="entry name" value="UDPG_MGDP_dh_N"/>
    <property type="match status" value="1"/>
</dbReference>
<keyword evidence="1" id="KW-0560">Oxidoreductase</keyword>
<accession>A0A846Y513</accession>
<dbReference type="PIRSF" id="PIRSF500136">
    <property type="entry name" value="UDP_ManNAc_DH"/>
    <property type="match status" value="1"/>
</dbReference>
<feature type="domain" description="UDP-glucose/GDP-mannose dehydrogenase C-terminal" evidence="4">
    <location>
        <begin position="346"/>
        <end position="435"/>
    </location>
</feature>
<dbReference type="InterPro" id="IPR036220">
    <property type="entry name" value="UDP-Glc/GDP-Man_DH_C_sf"/>
</dbReference>
<evidence type="ECO:0000313" key="5">
    <source>
        <dbReference type="EMBL" id="NKY53937.1"/>
    </source>
</evidence>
<dbReference type="Gene3D" id="3.40.50.720">
    <property type="entry name" value="NAD(P)-binding Rossmann-like Domain"/>
    <property type="match status" value="2"/>
</dbReference>
<dbReference type="GO" id="GO:0016628">
    <property type="term" value="F:oxidoreductase activity, acting on the CH-CH group of donors, NAD or NADP as acceptor"/>
    <property type="evidence" value="ECO:0007669"/>
    <property type="project" value="InterPro"/>
</dbReference>
<dbReference type="GO" id="GO:0016616">
    <property type="term" value="F:oxidoreductase activity, acting on the CH-OH group of donors, NAD or NADP as acceptor"/>
    <property type="evidence" value="ECO:0007669"/>
    <property type="project" value="InterPro"/>
</dbReference>
<dbReference type="Proteomes" id="UP000565711">
    <property type="component" value="Unassembled WGS sequence"/>
</dbReference>
<dbReference type="InterPro" id="IPR036291">
    <property type="entry name" value="NAD(P)-bd_dom_sf"/>
</dbReference>
<keyword evidence="6" id="KW-1185">Reference proteome</keyword>
<evidence type="ECO:0000259" key="4">
    <source>
        <dbReference type="SMART" id="SM00984"/>
    </source>
</evidence>
<evidence type="ECO:0000256" key="1">
    <source>
        <dbReference type="ARBA" id="ARBA00023002"/>
    </source>
</evidence>
<dbReference type="SUPFAM" id="SSF52413">
    <property type="entry name" value="UDP-glucose/GDP-mannose dehydrogenase C-terminal domain"/>
    <property type="match status" value="1"/>
</dbReference>
<comment type="similarity">
    <text evidence="3">Belongs to the UDP-glucose/GDP-mannose dehydrogenase family.</text>
</comment>
<sequence length="441" mass="46369">MLLVIPVTTPEGVAVTSVQLHDPARGNPSRSQRVAVVGQGYVGLPVAMLAADRHFDVVGYDTDPERVAQLRAGHSFIGDVSDARLQAALQSGRYSVTSDADALSHFDIALITVPTPAVAGQPDLGCIEAAAKTVAAALRPGATVILESTTWPGTTEEVVAPLLETSGLRAGIDFALCYSPERINPGAGLASMATVPKVVSGLNEASLEKVSQFWGALTSTVVPAPDIRTAEFSKLMENVFRLVNVSLVNELAQHAGSLGVDIRDAVRIAATKPYGYMPFTPSCGAGGHCLPVDTKYLTWTIRQAGGVADLVEAADRVNEQMPMWVADRITEGLGRHGETATESRVLAVGITYKPDVADLRESSAMRVVTELRSRGIRVDIYDPVVGGIPGVAGELTTDMVQAATAVVLLVDHSCLDLELIATGSYVFDTRGCLAGANVESL</sequence>
<dbReference type="InterPro" id="IPR014026">
    <property type="entry name" value="UDP-Glc/GDP-Man_DH_dimer"/>
</dbReference>
<dbReference type="SUPFAM" id="SSF51735">
    <property type="entry name" value="NAD(P)-binding Rossmann-fold domains"/>
    <property type="match status" value="1"/>
</dbReference>
<keyword evidence="2" id="KW-0520">NAD</keyword>
<organism evidence="5 6">
    <name type="scientific">Nocardia vermiculata</name>
    <dbReference type="NCBI Taxonomy" id="257274"/>
    <lineage>
        <taxon>Bacteria</taxon>
        <taxon>Bacillati</taxon>
        <taxon>Actinomycetota</taxon>
        <taxon>Actinomycetes</taxon>
        <taxon>Mycobacteriales</taxon>
        <taxon>Nocardiaceae</taxon>
        <taxon>Nocardia</taxon>
    </lineage>
</organism>
<dbReference type="InterPro" id="IPR017476">
    <property type="entry name" value="UDP-Glc/GDP-Man"/>
</dbReference>
<proteinExistence type="inferred from homology"/>
<dbReference type="InterPro" id="IPR028359">
    <property type="entry name" value="UDP_ManNAc/GlcNAc_DH"/>
</dbReference>
<protein>
    <submittedName>
        <fullName evidence="5">Nucleotide sugar dehydrogenase</fullName>
    </submittedName>
</protein>
<dbReference type="RefSeq" id="WP_084475416.1">
    <property type="nucleotide sequence ID" value="NZ_JAAXOP010000022.1"/>
</dbReference>
<dbReference type="PANTHER" id="PTHR43491:SF1">
    <property type="entry name" value="UDP-N-ACETYL-D-MANNOSAMINE DEHYDROGENASE"/>
    <property type="match status" value="1"/>
</dbReference>
<dbReference type="Pfam" id="PF03720">
    <property type="entry name" value="UDPG_MGDP_dh_C"/>
    <property type="match status" value="1"/>
</dbReference>
<reference evidence="5 6" key="1">
    <citation type="submission" date="2020-04" db="EMBL/GenBank/DDBJ databases">
        <title>MicrobeNet Type strains.</title>
        <authorList>
            <person name="Nicholson A.C."/>
        </authorList>
    </citation>
    <scope>NUCLEOTIDE SEQUENCE [LARGE SCALE GENOMIC DNA]</scope>
    <source>
        <strain evidence="5 6">JCM 12354</strain>
    </source>
</reference>
<evidence type="ECO:0000256" key="2">
    <source>
        <dbReference type="ARBA" id="ARBA00023027"/>
    </source>
</evidence>
<dbReference type="InterPro" id="IPR008927">
    <property type="entry name" value="6-PGluconate_DH-like_C_sf"/>
</dbReference>
<comment type="caution">
    <text evidence="5">The sequence shown here is derived from an EMBL/GenBank/DDBJ whole genome shotgun (WGS) entry which is preliminary data.</text>
</comment>
<dbReference type="GO" id="GO:0000271">
    <property type="term" value="P:polysaccharide biosynthetic process"/>
    <property type="evidence" value="ECO:0007669"/>
    <property type="project" value="InterPro"/>
</dbReference>
<name>A0A846Y513_9NOCA</name>
<dbReference type="PIRSF" id="PIRSF000124">
    <property type="entry name" value="UDPglc_GDPman_dh"/>
    <property type="match status" value="1"/>
</dbReference>
<dbReference type="AlphaFoldDB" id="A0A846Y513"/>
<dbReference type="SUPFAM" id="SSF48179">
    <property type="entry name" value="6-phosphogluconate dehydrogenase C-terminal domain-like"/>
    <property type="match status" value="1"/>
</dbReference>
<dbReference type="PANTHER" id="PTHR43491">
    <property type="entry name" value="UDP-N-ACETYL-D-MANNOSAMINE DEHYDROGENASE"/>
    <property type="match status" value="1"/>
</dbReference>
<dbReference type="Pfam" id="PF00984">
    <property type="entry name" value="UDPG_MGDP_dh"/>
    <property type="match status" value="1"/>
</dbReference>
<dbReference type="SMART" id="SM00984">
    <property type="entry name" value="UDPG_MGDP_dh_C"/>
    <property type="match status" value="1"/>
</dbReference>
<dbReference type="NCBIfam" id="TIGR03026">
    <property type="entry name" value="NDP-sugDHase"/>
    <property type="match status" value="1"/>
</dbReference>
<dbReference type="InterPro" id="IPR001732">
    <property type="entry name" value="UDP-Glc/GDP-Man_DH_N"/>
</dbReference>
<dbReference type="EMBL" id="JAAXOP010000022">
    <property type="protein sequence ID" value="NKY53937.1"/>
    <property type="molecule type" value="Genomic_DNA"/>
</dbReference>
<evidence type="ECO:0000313" key="6">
    <source>
        <dbReference type="Proteomes" id="UP000565711"/>
    </source>
</evidence>
<evidence type="ECO:0000256" key="3">
    <source>
        <dbReference type="PIRNR" id="PIRNR000124"/>
    </source>
</evidence>
<gene>
    <name evidence="5" type="ORF">HGA08_27460</name>
</gene>
<dbReference type="GO" id="GO:0051287">
    <property type="term" value="F:NAD binding"/>
    <property type="evidence" value="ECO:0007669"/>
    <property type="project" value="InterPro"/>
</dbReference>